<reference evidence="2 3" key="1">
    <citation type="submission" date="2019-08" db="EMBL/GenBank/DDBJ databases">
        <title>Archaea genome.</title>
        <authorList>
            <person name="Kajale S."/>
            <person name="Shouche Y."/>
            <person name="Deshpande N."/>
            <person name="Sharma A."/>
        </authorList>
    </citation>
    <scope>NUCLEOTIDE SEQUENCE [LARGE SCALE GENOMIC DNA]</scope>
    <source>
        <strain evidence="2 3">ESP3B_9</strain>
    </source>
</reference>
<keyword evidence="1" id="KW-0472">Membrane</keyword>
<feature type="transmembrane region" description="Helical" evidence="1">
    <location>
        <begin position="40"/>
        <end position="60"/>
    </location>
</feature>
<comment type="caution">
    <text evidence="2">The sequence shown here is derived from an EMBL/GenBank/DDBJ whole genome shotgun (WGS) entry which is preliminary data.</text>
</comment>
<feature type="transmembrane region" description="Helical" evidence="1">
    <location>
        <begin position="214"/>
        <end position="233"/>
    </location>
</feature>
<dbReference type="EMBL" id="VTAW01000003">
    <property type="protein sequence ID" value="TYT63237.1"/>
    <property type="molecule type" value="Genomic_DNA"/>
</dbReference>
<gene>
    <name evidence="2" type="ORF">FYC77_03955</name>
</gene>
<dbReference type="RefSeq" id="WP_149080213.1">
    <property type="nucleotide sequence ID" value="NZ_VTAW01000003.1"/>
</dbReference>
<feature type="transmembrane region" description="Helical" evidence="1">
    <location>
        <begin position="291"/>
        <end position="308"/>
    </location>
</feature>
<keyword evidence="1" id="KW-1133">Transmembrane helix</keyword>
<feature type="transmembrane region" description="Helical" evidence="1">
    <location>
        <begin position="100"/>
        <end position="123"/>
    </location>
</feature>
<organism evidence="2 3">
    <name type="scientific">Natrialba swarupiae</name>
    <dbReference type="NCBI Taxonomy" id="2448032"/>
    <lineage>
        <taxon>Archaea</taxon>
        <taxon>Methanobacteriati</taxon>
        <taxon>Methanobacteriota</taxon>
        <taxon>Stenosarchaea group</taxon>
        <taxon>Halobacteria</taxon>
        <taxon>Halobacteriales</taxon>
        <taxon>Natrialbaceae</taxon>
        <taxon>Natrialba</taxon>
    </lineage>
</organism>
<dbReference type="Pfam" id="PF20108">
    <property type="entry name" value="DUF6498"/>
    <property type="match status" value="1"/>
</dbReference>
<keyword evidence="3" id="KW-1185">Reference proteome</keyword>
<dbReference type="Proteomes" id="UP000324104">
    <property type="component" value="Unassembled WGS sequence"/>
</dbReference>
<dbReference type="AlphaFoldDB" id="A0A5D5AQG9"/>
<keyword evidence="1" id="KW-0812">Transmembrane</keyword>
<protein>
    <submittedName>
        <fullName evidence="2">PH domain-containing protein</fullName>
    </submittedName>
</protein>
<name>A0A5D5AQG9_9EURY</name>
<evidence type="ECO:0000313" key="2">
    <source>
        <dbReference type="EMBL" id="TYT63237.1"/>
    </source>
</evidence>
<sequence>MSVIDRVRGGITAEASAVLVVNLVPLVGVLVFGWNAATLVAIYWFELAVMSFWAVVRAVFAGRPSEFVPEMLIVGALADRPTAIPIPFTGVGIQLSTLPVIAVLAPMLAVVWFVVGTLTVGVVGSGALEGDAIDTVTLAVFAIFLGEGGRTALEYFYRRGYREHSAQTAIHGVFWRGAVLFFVGLFCSFVAAVADPSLASDEPIGDANPTIAGGVLLVGIVLTKFGFDLVGVYRDQLTAYGESYCVDLELTVEPPAHEAVEASLADDYRRVRPTVGGRLLATTSHAKRPPVTLFVGVFPAVFALGGVWSGAIGLVIVAVVVPLTLVHVDYWLRYAGVEYRVGDDAIVAYDRLFRTPLWRVEAWDESGVRVERDRLDEFLETSTVIVELPDSEHDRRLSGLYEVEPVLEVFDRQPDGADVD</sequence>
<dbReference type="InterPro" id="IPR045466">
    <property type="entry name" value="DUF6498"/>
</dbReference>
<feature type="transmembrane region" description="Helical" evidence="1">
    <location>
        <begin position="12"/>
        <end position="34"/>
    </location>
</feature>
<feature type="transmembrane region" description="Helical" evidence="1">
    <location>
        <begin position="173"/>
        <end position="194"/>
    </location>
</feature>
<proteinExistence type="predicted"/>
<evidence type="ECO:0000313" key="3">
    <source>
        <dbReference type="Proteomes" id="UP000324104"/>
    </source>
</evidence>
<feature type="transmembrane region" description="Helical" evidence="1">
    <location>
        <begin position="135"/>
        <end position="153"/>
    </location>
</feature>
<accession>A0A5D5AQG9</accession>
<evidence type="ECO:0000256" key="1">
    <source>
        <dbReference type="SAM" id="Phobius"/>
    </source>
</evidence>